<evidence type="ECO:0000313" key="1">
    <source>
        <dbReference type="EMBL" id="KAL3507777.1"/>
    </source>
</evidence>
<accession>A0ABD2YK67</accession>
<dbReference type="EMBL" id="JBJUIK010000013">
    <property type="protein sequence ID" value="KAL3507777.1"/>
    <property type="molecule type" value="Genomic_DNA"/>
</dbReference>
<proteinExistence type="predicted"/>
<name>A0ABD2YK67_9GENT</name>
<comment type="caution">
    <text evidence="1">The sequence shown here is derived from an EMBL/GenBank/DDBJ whole genome shotgun (WGS) entry which is preliminary data.</text>
</comment>
<dbReference type="Proteomes" id="UP001630127">
    <property type="component" value="Unassembled WGS sequence"/>
</dbReference>
<gene>
    <name evidence="1" type="ORF">ACH5RR_033159</name>
</gene>
<keyword evidence="2" id="KW-1185">Reference proteome</keyword>
<protein>
    <submittedName>
        <fullName evidence="1">Uncharacterized protein</fullName>
    </submittedName>
</protein>
<sequence length="174" mass="17686">MCKVGSACGLSKSSLFAIHQISSHMDQQCDELTISSSPNDPTTAALGYPSTVIGKDLTAVDIARSGDAAARSDNELSSTAAIDSLTVEAATTDYAIGVAAVQKVTVGTVAAIKSVDDDTTALELTNGVAVAPKASLSSSFIATITILQSSNFSKYSATDAVRSTSWTPPTSSSS</sequence>
<evidence type="ECO:0000313" key="2">
    <source>
        <dbReference type="Proteomes" id="UP001630127"/>
    </source>
</evidence>
<dbReference type="AlphaFoldDB" id="A0ABD2YK67"/>
<organism evidence="1 2">
    <name type="scientific">Cinchona calisaya</name>
    <dbReference type="NCBI Taxonomy" id="153742"/>
    <lineage>
        <taxon>Eukaryota</taxon>
        <taxon>Viridiplantae</taxon>
        <taxon>Streptophyta</taxon>
        <taxon>Embryophyta</taxon>
        <taxon>Tracheophyta</taxon>
        <taxon>Spermatophyta</taxon>
        <taxon>Magnoliopsida</taxon>
        <taxon>eudicotyledons</taxon>
        <taxon>Gunneridae</taxon>
        <taxon>Pentapetalae</taxon>
        <taxon>asterids</taxon>
        <taxon>lamiids</taxon>
        <taxon>Gentianales</taxon>
        <taxon>Rubiaceae</taxon>
        <taxon>Cinchonoideae</taxon>
        <taxon>Cinchoneae</taxon>
        <taxon>Cinchona</taxon>
    </lineage>
</organism>
<reference evidence="1 2" key="1">
    <citation type="submission" date="2024-11" db="EMBL/GenBank/DDBJ databases">
        <title>A near-complete genome assembly of Cinchona calisaya.</title>
        <authorList>
            <person name="Lian D.C."/>
            <person name="Zhao X.W."/>
            <person name="Wei L."/>
        </authorList>
    </citation>
    <scope>NUCLEOTIDE SEQUENCE [LARGE SCALE GENOMIC DNA]</scope>
    <source>
        <tissue evidence="1">Nenye</tissue>
    </source>
</reference>